<organism evidence="2 3">
    <name type="scientific">Symbiodinium necroappetens</name>
    <dbReference type="NCBI Taxonomy" id="1628268"/>
    <lineage>
        <taxon>Eukaryota</taxon>
        <taxon>Sar</taxon>
        <taxon>Alveolata</taxon>
        <taxon>Dinophyceae</taxon>
        <taxon>Suessiales</taxon>
        <taxon>Symbiodiniaceae</taxon>
        <taxon>Symbiodinium</taxon>
    </lineage>
</organism>
<dbReference type="Proteomes" id="UP000601435">
    <property type="component" value="Unassembled WGS sequence"/>
</dbReference>
<feature type="non-terminal residue" evidence="2">
    <location>
        <position position="1"/>
    </location>
</feature>
<keyword evidence="3" id="KW-1185">Reference proteome</keyword>
<feature type="region of interest" description="Disordered" evidence="1">
    <location>
        <begin position="171"/>
        <end position="196"/>
    </location>
</feature>
<dbReference type="EMBL" id="CAJNJA010042943">
    <property type="protein sequence ID" value="CAE7788881.1"/>
    <property type="molecule type" value="Genomic_DNA"/>
</dbReference>
<evidence type="ECO:0000313" key="2">
    <source>
        <dbReference type="EMBL" id="CAE7788881.1"/>
    </source>
</evidence>
<accession>A0A812YLT9</accession>
<comment type="caution">
    <text evidence="2">The sequence shown here is derived from an EMBL/GenBank/DDBJ whole genome shotgun (WGS) entry which is preliminary data.</text>
</comment>
<proteinExistence type="predicted"/>
<dbReference type="AlphaFoldDB" id="A0A812YLT9"/>
<evidence type="ECO:0000256" key="1">
    <source>
        <dbReference type="SAM" id="MobiDB-lite"/>
    </source>
</evidence>
<protein>
    <submittedName>
        <fullName evidence="2">Uncharacterized protein</fullName>
    </submittedName>
</protein>
<feature type="region of interest" description="Disordered" evidence="1">
    <location>
        <begin position="212"/>
        <end position="283"/>
    </location>
</feature>
<reference evidence="2" key="1">
    <citation type="submission" date="2021-02" db="EMBL/GenBank/DDBJ databases">
        <authorList>
            <person name="Dougan E. K."/>
            <person name="Rhodes N."/>
            <person name="Thang M."/>
            <person name="Chan C."/>
        </authorList>
    </citation>
    <scope>NUCLEOTIDE SEQUENCE</scope>
</reference>
<name>A0A812YLT9_9DINO</name>
<sequence length="283" mass="30272">VHQPRDDERRDLRLRARLRQGELREPCSLPDLDAGLSDVRRLVRGLPTGLSLGRGASRRLGPPVGGLPGLHLAAGEQERLQADGDGISGRLCPPVPGLYHLPPLLGWNSLRGVSPVDAHELWSVVLRPLQSAVLVAASVPLEVAAFPDPDLPASCQVLLPHQRRLRLAAAVRPGGRAPPSAPEPRGRGAACAAGGLPDSPGRVWSLQRIRRGSRVGDPHLARPGRARGRPQRDAEAATVGRVAHLSLPPSEGWKRRREKALSRLLSGLSPKGPPPSRTSRKLS</sequence>
<gene>
    <name evidence="2" type="ORF">SNEC2469_LOCUS23165</name>
</gene>
<evidence type="ECO:0000313" key="3">
    <source>
        <dbReference type="Proteomes" id="UP000601435"/>
    </source>
</evidence>